<dbReference type="GO" id="GO:0005524">
    <property type="term" value="F:ATP binding"/>
    <property type="evidence" value="ECO:0007669"/>
    <property type="project" value="UniProtKB-KW"/>
</dbReference>
<dbReference type="PROSITE" id="PS50893">
    <property type="entry name" value="ABC_TRANSPORTER_2"/>
    <property type="match status" value="1"/>
</dbReference>
<dbReference type="Pfam" id="PF00005">
    <property type="entry name" value="ABC_tran"/>
    <property type="match status" value="1"/>
</dbReference>
<evidence type="ECO:0000313" key="6">
    <source>
        <dbReference type="EMBL" id="MFC5150678.1"/>
    </source>
</evidence>
<dbReference type="PROSITE" id="PS00211">
    <property type="entry name" value="ABC_TRANSPORTER_1"/>
    <property type="match status" value="1"/>
</dbReference>
<dbReference type="SUPFAM" id="SSF52540">
    <property type="entry name" value="P-loop containing nucleoside triphosphate hydrolases"/>
    <property type="match status" value="1"/>
</dbReference>
<dbReference type="NCBIfam" id="NF040873">
    <property type="entry name" value="AztA"/>
    <property type="match status" value="1"/>
</dbReference>
<dbReference type="Gene3D" id="3.40.50.300">
    <property type="entry name" value="P-loop containing nucleotide triphosphate hydrolases"/>
    <property type="match status" value="1"/>
</dbReference>
<comment type="caution">
    <text evidence="6">The sequence shown here is derived from an EMBL/GenBank/DDBJ whole genome shotgun (WGS) entry which is preliminary data.</text>
</comment>
<dbReference type="InterPro" id="IPR003593">
    <property type="entry name" value="AAA+_ATPase"/>
</dbReference>
<dbReference type="RefSeq" id="WP_381733069.1">
    <property type="nucleotide sequence ID" value="NZ_BAAASB010000007.1"/>
</dbReference>
<evidence type="ECO:0000256" key="4">
    <source>
        <dbReference type="ARBA" id="ARBA00022840"/>
    </source>
</evidence>
<evidence type="ECO:0000256" key="3">
    <source>
        <dbReference type="ARBA" id="ARBA00022741"/>
    </source>
</evidence>
<reference evidence="7" key="1">
    <citation type="journal article" date="2019" name="Int. J. Syst. Evol. Microbiol.">
        <title>The Global Catalogue of Microorganisms (GCM) 10K type strain sequencing project: providing services to taxonomists for standard genome sequencing and annotation.</title>
        <authorList>
            <consortium name="The Broad Institute Genomics Platform"/>
            <consortium name="The Broad Institute Genome Sequencing Center for Infectious Disease"/>
            <person name="Wu L."/>
            <person name="Ma J."/>
        </authorList>
    </citation>
    <scope>NUCLEOTIDE SEQUENCE [LARGE SCALE GENOMIC DNA]</scope>
    <source>
        <strain evidence="7">PCU 266</strain>
    </source>
</reference>
<organism evidence="6 7">
    <name type="scientific">Streptomyces amakusaensis</name>
    <dbReference type="NCBI Taxonomy" id="67271"/>
    <lineage>
        <taxon>Bacteria</taxon>
        <taxon>Bacillati</taxon>
        <taxon>Actinomycetota</taxon>
        <taxon>Actinomycetes</taxon>
        <taxon>Kitasatosporales</taxon>
        <taxon>Streptomycetaceae</taxon>
        <taxon>Streptomyces</taxon>
    </lineage>
</organism>
<evidence type="ECO:0000259" key="5">
    <source>
        <dbReference type="PROSITE" id="PS50893"/>
    </source>
</evidence>
<keyword evidence="4 6" id="KW-0067">ATP-binding</keyword>
<accession>A0ABW0AAH3</accession>
<evidence type="ECO:0000256" key="2">
    <source>
        <dbReference type="ARBA" id="ARBA00022448"/>
    </source>
</evidence>
<gene>
    <name evidence="6" type="primary">aztA</name>
    <name evidence="6" type="ORF">ACFPRH_02880</name>
</gene>
<dbReference type="InterPro" id="IPR050153">
    <property type="entry name" value="Metal_Ion_Import_ABC"/>
</dbReference>
<dbReference type="SMART" id="SM00382">
    <property type="entry name" value="AAA"/>
    <property type="match status" value="1"/>
</dbReference>
<dbReference type="PANTHER" id="PTHR42734">
    <property type="entry name" value="METAL TRANSPORT SYSTEM ATP-BINDING PROTEIN TM_0124-RELATED"/>
    <property type="match status" value="1"/>
</dbReference>
<dbReference type="InterPro" id="IPR017871">
    <property type="entry name" value="ABC_transporter-like_CS"/>
</dbReference>
<protein>
    <submittedName>
        <fullName evidence="6">Zinc ABC transporter ATP-binding protein AztA</fullName>
    </submittedName>
</protein>
<keyword evidence="7" id="KW-1185">Reference proteome</keyword>
<dbReference type="InterPro" id="IPR027417">
    <property type="entry name" value="P-loop_NTPase"/>
</dbReference>
<evidence type="ECO:0000313" key="7">
    <source>
        <dbReference type="Proteomes" id="UP001596160"/>
    </source>
</evidence>
<dbReference type="Proteomes" id="UP001596160">
    <property type="component" value="Unassembled WGS sequence"/>
</dbReference>
<name>A0ABW0AAH3_9ACTN</name>
<comment type="similarity">
    <text evidence="1">Belongs to the ABC transporter superfamily.</text>
</comment>
<dbReference type="EMBL" id="JBHSKP010000001">
    <property type="protein sequence ID" value="MFC5150678.1"/>
    <property type="molecule type" value="Genomic_DNA"/>
</dbReference>
<keyword evidence="3" id="KW-0547">Nucleotide-binding</keyword>
<dbReference type="InterPro" id="IPR047748">
    <property type="entry name" value="AztA-like"/>
</dbReference>
<dbReference type="PANTHER" id="PTHR42734:SF5">
    <property type="entry name" value="IRON TRANSPORT SYSTEM ATP-BINDING PROTEIN HI_0361-RELATED"/>
    <property type="match status" value="1"/>
</dbReference>
<sequence length="247" mass="26056">MKMIISAIRRGGASGVRQVTLDGVAAGYPGRPVLSQLDAVIPAFATTAVVGPNGSGKSTLLGAVAGVISVTAGTVTHRTGARPAYVVQRSAVSDALPITVRDTVAMGRWGRRGLWRRASARDRSVVEGCLERLRIGPLADRRLAELSGGQRQRALVAQGLAQEADLLLLDEPVTGLDEAARRIIAEVLAEVTAQGVTVVQATHDLRAARRADHCLLLHEGRLLDSGPPAGVLIDEALERLWGLPARR</sequence>
<proteinExistence type="inferred from homology"/>
<feature type="domain" description="ABC transporter" evidence="5">
    <location>
        <begin position="19"/>
        <end position="244"/>
    </location>
</feature>
<dbReference type="InterPro" id="IPR003439">
    <property type="entry name" value="ABC_transporter-like_ATP-bd"/>
</dbReference>
<evidence type="ECO:0000256" key="1">
    <source>
        <dbReference type="ARBA" id="ARBA00005417"/>
    </source>
</evidence>
<keyword evidence="2" id="KW-0813">Transport</keyword>